<organism evidence="3 4">
    <name type="scientific">Heracleum sosnowskyi</name>
    <dbReference type="NCBI Taxonomy" id="360622"/>
    <lineage>
        <taxon>Eukaryota</taxon>
        <taxon>Viridiplantae</taxon>
        <taxon>Streptophyta</taxon>
        <taxon>Embryophyta</taxon>
        <taxon>Tracheophyta</taxon>
        <taxon>Spermatophyta</taxon>
        <taxon>Magnoliopsida</taxon>
        <taxon>eudicotyledons</taxon>
        <taxon>Gunneridae</taxon>
        <taxon>Pentapetalae</taxon>
        <taxon>asterids</taxon>
        <taxon>campanulids</taxon>
        <taxon>Apiales</taxon>
        <taxon>Apiaceae</taxon>
        <taxon>Apioideae</taxon>
        <taxon>apioid superclade</taxon>
        <taxon>Tordylieae</taxon>
        <taxon>Tordyliinae</taxon>
        <taxon>Heracleum</taxon>
    </lineage>
</organism>
<dbReference type="InterPro" id="IPR044202">
    <property type="entry name" value="LETM1/MDM38-like"/>
</dbReference>
<reference evidence="3" key="1">
    <citation type="submission" date="2023-02" db="EMBL/GenBank/DDBJ databases">
        <title>Genome of toxic invasive species Heracleum sosnowskyi carries increased number of genes despite the absence of recent whole-genome duplications.</title>
        <authorList>
            <person name="Schelkunov M."/>
            <person name="Shtratnikova V."/>
            <person name="Makarenko M."/>
            <person name="Klepikova A."/>
            <person name="Omelchenko D."/>
            <person name="Novikova G."/>
            <person name="Obukhova E."/>
            <person name="Bogdanov V."/>
            <person name="Penin A."/>
            <person name="Logacheva M."/>
        </authorList>
    </citation>
    <scope>NUCLEOTIDE SEQUENCE</scope>
    <source>
        <strain evidence="3">Hsosn_3</strain>
        <tissue evidence="3">Leaf</tissue>
    </source>
</reference>
<dbReference type="EMBL" id="JAUIZM010000007">
    <property type="protein sequence ID" value="KAK1375750.1"/>
    <property type="molecule type" value="Genomic_DNA"/>
</dbReference>
<dbReference type="GO" id="GO:0005743">
    <property type="term" value="C:mitochondrial inner membrane"/>
    <property type="evidence" value="ECO:0007669"/>
    <property type="project" value="InterPro"/>
</dbReference>
<sequence>MSVKVFNQSLVSSSSSSSNPWFLQKPTRPRLFNKRIADLDHEVLGRGHSRKRCHIKFSLFADDSLSYNCRLVTFEIYSLSMCKPRRMRSLLPFASADDSVTVNGSSQPSTSSDVENMTLNFNQSLQGEGYNTGLVQTLHDASRLFELAIKQKSSESKSSWFSTAWLGVDRNSWLKALSYQASVYSLLQAGCEISSRGDGRDRDINVFVQRSLSRQCAPLESEIREKMLAKQPDAYDWFWSEQIPAVVTSFVNYFEKDQSFISATTVWGKEISLDAGHAIDKSMLILALSCIAAITKLGPTKVSCAQFFSLLPDVTGRIMDMFVEFIPLRKAYHSVKDIGLRREFLVHFGPRAAATRVKSDGRTEEVAFWVSLLQKQLLRAINRERVWSKLTTSESTEVLERDLAIFGFFIALGRSTQSFLYASGFEVVEEPMKGFIRHLIGGSLLYYPELSSISSYQLYVEVVCEELDWIPFYPVNTDASKGSHGHRSKREGPPNAEAIPLVLEVCSHWIQSFIKYSTWLENPSNVKAARFLSRGHKMLGGCMEELGIQKEQLKENTLKKSLTGTRPGRGPDSFDKALESVEDAMIRLEELLQELDVSSNSSRKEQLKAACSDLERIRKLKKEAKFLEASFRAKADSLQQVDDLYYQDTFTGVAEPKLNEIQRFELLRNELMELEKRVQDQSDNEEEENKMTSNTAGYTNDAKGTGLVKAQKENIIEKSLDKLKETSTTVLQGTQLLAIDVAAASGLLGRLLIGDELTEKEKQALRRTLTDVVSVVPICFLMLLPVTAVGHAAMLAAIQRYVPALIPSTYGAERLDLLRQLEKVKEMKTTEGKFVENANDS</sequence>
<reference evidence="3" key="2">
    <citation type="submission" date="2023-05" db="EMBL/GenBank/DDBJ databases">
        <authorList>
            <person name="Schelkunov M.I."/>
        </authorList>
    </citation>
    <scope>NUCLEOTIDE SEQUENCE</scope>
    <source>
        <strain evidence="3">Hsosn_3</strain>
        <tissue evidence="3">Leaf</tissue>
    </source>
</reference>
<proteinExistence type="predicted"/>
<gene>
    <name evidence="3" type="ORF">POM88_031943</name>
</gene>
<keyword evidence="4" id="KW-1185">Reference proteome</keyword>
<name>A0AAD8MH24_9APIA</name>
<dbReference type="PANTHER" id="PTHR14009">
    <property type="entry name" value="LEUCINE ZIPPER-EF-HAND CONTAINING TRANSMEMBRANE PROTEIN"/>
    <property type="match status" value="1"/>
</dbReference>
<dbReference type="GO" id="GO:0030003">
    <property type="term" value="P:intracellular monoatomic cation homeostasis"/>
    <property type="evidence" value="ECO:0007669"/>
    <property type="project" value="TreeGrafter"/>
</dbReference>
<evidence type="ECO:0000256" key="1">
    <source>
        <dbReference type="SAM" id="Coils"/>
    </source>
</evidence>
<evidence type="ECO:0000256" key="2">
    <source>
        <dbReference type="SAM" id="MobiDB-lite"/>
    </source>
</evidence>
<evidence type="ECO:0000313" key="4">
    <source>
        <dbReference type="Proteomes" id="UP001237642"/>
    </source>
</evidence>
<dbReference type="Proteomes" id="UP001237642">
    <property type="component" value="Unassembled WGS sequence"/>
</dbReference>
<dbReference type="PANTHER" id="PTHR14009:SF9">
    <property type="entry name" value="LETM1-LIKE PROTEIN"/>
    <property type="match status" value="1"/>
</dbReference>
<evidence type="ECO:0000313" key="3">
    <source>
        <dbReference type="EMBL" id="KAK1375750.1"/>
    </source>
</evidence>
<dbReference type="AlphaFoldDB" id="A0AAD8MH24"/>
<feature type="region of interest" description="Disordered" evidence="2">
    <location>
        <begin position="678"/>
        <end position="698"/>
    </location>
</feature>
<feature type="coiled-coil region" evidence="1">
    <location>
        <begin position="574"/>
        <end position="624"/>
    </location>
</feature>
<protein>
    <submittedName>
        <fullName evidence="3">LETM1 domain-containing protein</fullName>
    </submittedName>
</protein>
<comment type="caution">
    <text evidence="3">The sequence shown here is derived from an EMBL/GenBank/DDBJ whole genome shotgun (WGS) entry which is preliminary data.</text>
</comment>
<keyword evidence="1" id="KW-0175">Coiled coil</keyword>
<accession>A0AAD8MH24</accession>